<gene>
    <name evidence="1" type="ORF">PAXINDRAFT_15759</name>
</gene>
<reference evidence="2" key="2">
    <citation type="submission" date="2015-01" db="EMBL/GenBank/DDBJ databases">
        <title>Evolutionary Origins and Diversification of the Mycorrhizal Mutualists.</title>
        <authorList>
            <consortium name="DOE Joint Genome Institute"/>
            <consortium name="Mycorrhizal Genomics Consortium"/>
            <person name="Kohler A."/>
            <person name="Kuo A."/>
            <person name="Nagy L.G."/>
            <person name="Floudas D."/>
            <person name="Copeland A."/>
            <person name="Barry K.W."/>
            <person name="Cichocki N."/>
            <person name="Veneault-Fourrey C."/>
            <person name="LaButti K."/>
            <person name="Lindquist E.A."/>
            <person name="Lipzen A."/>
            <person name="Lundell T."/>
            <person name="Morin E."/>
            <person name="Murat C."/>
            <person name="Riley R."/>
            <person name="Ohm R."/>
            <person name="Sun H."/>
            <person name="Tunlid A."/>
            <person name="Henrissat B."/>
            <person name="Grigoriev I.V."/>
            <person name="Hibbett D.S."/>
            <person name="Martin F."/>
        </authorList>
    </citation>
    <scope>NUCLEOTIDE SEQUENCE [LARGE SCALE GENOMIC DNA]</scope>
    <source>
        <strain evidence="2">ATCC 200175</strain>
    </source>
</reference>
<protein>
    <submittedName>
        <fullName evidence="1">Uncharacterized protein</fullName>
    </submittedName>
</protein>
<evidence type="ECO:0000313" key="1">
    <source>
        <dbReference type="EMBL" id="KIJ11362.1"/>
    </source>
</evidence>
<dbReference type="Proteomes" id="UP000053647">
    <property type="component" value="Unassembled WGS sequence"/>
</dbReference>
<proteinExistence type="predicted"/>
<keyword evidence="2" id="KW-1185">Reference proteome</keyword>
<dbReference type="AlphaFoldDB" id="A0A0C9TU77"/>
<dbReference type="EMBL" id="KN819381">
    <property type="protein sequence ID" value="KIJ11362.1"/>
    <property type="molecule type" value="Genomic_DNA"/>
</dbReference>
<dbReference type="OrthoDB" id="2688296at2759"/>
<dbReference type="HOGENOM" id="CLU_170510_0_0_1"/>
<organism evidence="1 2">
    <name type="scientific">Paxillus involutus ATCC 200175</name>
    <dbReference type="NCBI Taxonomy" id="664439"/>
    <lineage>
        <taxon>Eukaryota</taxon>
        <taxon>Fungi</taxon>
        <taxon>Dikarya</taxon>
        <taxon>Basidiomycota</taxon>
        <taxon>Agaricomycotina</taxon>
        <taxon>Agaricomycetes</taxon>
        <taxon>Agaricomycetidae</taxon>
        <taxon>Boletales</taxon>
        <taxon>Paxilineae</taxon>
        <taxon>Paxillaceae</taxon>
        <taxon>Paxillus</taxon>
    </lineage>
</organism>
<sequence>MAGPVTNNDTKNSKLVSQLLDQLKEVANSLPTTLPDGTKDGPIAIHLSNLSVDEEEGPFYSFNRAWELVFQCTDTEKRKLIVRRKYGLKMVHSFTTHFVKLKGIEANGNLVLIAEHLKTLLQLITEV</sequence>
<evidence type="ECO:0000313" key="2">
    <source>
        <dbReference type="Proteomes" id="UP000053647"/>
    </source>
</evidence>
<accession>A0A0C9TU77</accession>
<name>A0A0C9TU77_PAXIN</name>
<reference evidence="1 2" key="1">
    <citation type="submission" date="2014-06" db="EMBL/GenBank/DDBJ databases">
        <authorList>
            <consortium name="DOE Joint Genome Institute"/>
            <person name="Kuo A."/>
            <person name="Kohler A."/>
            <person name="Nagy L.G."/>
            <person name="Floudas D."/>
            <person name="Copeland A."/>
            <person name="Barry K.W."/>
            <person name="Cichocki N."/>
            <person name="Veneault-Fourrey C."/>
            <person name="LaButti K."/>
            <person name="Lindquist E.A."/>
            <person name="Lipzen A."/>
            <person name="Lundell T."/>
            <person name="Morin E."/>
            <person name="Murat C."/>
            <person name="Sun H."/>
            <person name="Tunlid A."/>
            <person name="Henrissat B."/>
            <person name="Grigoriev I.V."/>
            <person name="Hibbett D.S."/>
            <person name="Martin F."/>
            <person name="Nordberg H.P."/>
            <person name="Cantor M.N."/>
            <person name="Hua S.X."/>
        </authorList>
    </citation>
    <scope>NUCLEOTIDE SEQUENCE [LARGE SCALE GENOMIC DNA]</scope>
    <source>
        <strain evidence="1 2">ATCC 200175</strain>
    </source>
</reference>